<comment type="caution">
    <text evidence="1">The sequence shown here is derived from an EMBL/GenBank/DDBJ whole genome shotgun (WGS) entry which is preliminary data.</text>
</comment>
<reference evidence="1" key="1">
    <citation type="journal article" date="2023" name="Mol. Phylogenet. Evol.">
        <title>Genome-scale phylogeny and comparative genomics of the fungal order Sordariales.</title>
        <authorList>
            <person name="Hensen N."/>
            <person name="Bonometti L."/>
            <person name="Westerberg I."/>
            <person name="Brannstrom I.O."/>
            <person name="Guillou S."/>
            <person name="Cros-Aarteil S."/>
            <person name="Calhoun S."/>
            <person name="Haridas S."/>
            <person name="Kuo A."/>
            <person name="Mondo S."/>
            <person name="Pangilinan J."/>
            <person name="Riley R."/>
            <person name="LaButti K."/>
            <person name="Andreopoulos B."/>
            <person name="Lipzen A."/>
            <person name="Chen C."/>
            <person name="Yan M."/>
            <person name="Daum C."/>
            <person name="Ng V."/>
            <person name="Clum A."/>
            <person name="Steindorff A."/>
            <person name="Ohm R.A."/>
            <person name="Martin F."/>
            <person name="Silar P."/>
            <person name="Natvig D.O."/>
            <person name="Lalanne C."/>
            <person name="Gautier V."/>
            <person name="Ament-Velasquez S.L."/>
            <person name="Kruys A."/>
            <person name="Hutchinson M.I."/>
            <person name="Powell A.J."/>
            <person name="Barry K."/>
            <person name="Miller A.N."/>
            <person name="Grigoriev I.V."/>
            <person name="Debuchy R."/>
            <person name="Gladieux P."/>
            <person name="Hiltunen Thoren M."/>
            <person name="Johannesson H."/>
        </authorList>
    </citation>
    <scope>NUCLEOTIDE SEQUENCE</scope>
    <source>
        <strain evidence="1">CBS 314.62</strain>
    </source>
</reference>
<accession>A0AAE1C9X6</accession>
<name>A0AAE1C9X6_9PEZI</name>
<evidence type="ECO:0000313" key="2">
    <source>
        <dbReference type="Proteomes" id="UP001270362"/>
    </source>
</evidence>
<protein>
    <submittedName>
        <fullName evidence="1">Uncharacterized protein</fullName>
    </submittedName>
</protein>
<reference evidence="1" key="2">
    <citation type="submission" date="2023-06" db="EMBL/GenBank/DDBJ databases">
        <authorList>
            <consortium name="Lawrence Berkeley National Laboratory"/>
            <person name="Haridas S."/>
            <person name="Hensen N."/>
            <person name="Bonometti L."/>
            <person name="Westerberg I."/>
            <person name="Brannstrom I.O."/>
            <person name="Guillou S."/>
            <person name="Cros-Aarteil S."/>
            <person name="Calhoun S."/>
            <person name="Kuo A."/>
            <person name="Mondo S."/>
            <person name="Pangilinan J."/>
            <person name="Riley R."/>
            <person name="Labutti K."/>
            <person name="Andreopoulos B."/>
            <person name="Lipzen A."/>
            <person name="Chen C."/>
            <person name="Yanf M."/>
            <person name="Daum C."/>
            <person name="Ng V."/>
            <person name="Clum A."/>
            <person name="Steindorff A."/>
            <person name="Ohm R."/>
            <person name="Martin F."/>
            <person name="Silar P."/>
            <person name="Natvig D."/>
            <person name="Lalanne C."/>
            <person name="Gautier V."/>
            <person name="Ament-Velasquez S.L."/>
            <person name="Kruys A."/>
            <person name="Hutchinson M.I."/>
            <person name="Powell A.J."/>
            <person name="Barry K."/>
            <person name="Miller A.N."/>
            <person name="Grigoriev I.V."/>
            <person name="Debuchy R."/>
            <person name="Gladieux P."/>
            <person name="Thoren M.H."/>
            <person name="Johannesson H."/>
        </authorList>
    </citation>
    <scope>NUCLEOTIDE SEQUENCE</scope>
    <source>
        <strain evidence="1">CBS 314.62</strain>
    </source>
</reference>
<organism evidence="1 2">
    <name type="scientific">Podospora appendiculata</name>
    <dbReference type="NCBI Taxonomy" id="314037"/>
    <lineage>
        <taxon>Eukaryota</taxon>
        <taxon>Fungi</taxon>
        <taxon>Dikarya</taxon>
        <taxon>Ascomycota</taxon>
        <taxon>Pezizomycotina</taxon>
        <taxon>Sordariomycetes</taxon>
        <taxon>Sordariomycetidae</taxon>
        <taxon>Sordariales</taxon>
        <taxon>Podosporaceae</taxon>
        <taxon>Podospora</taxon>
    </lineage>
</organism>
<dbReference type="Gene3D" id="3.30.470.30">
    <property type="entry name" value="DNA ligase/mRNA capping enzyme"/>
    <property type="match status" value="1"/>
</dbReference>
<evidence type="ECO:0000313" key="1">
    <source>
        <dbReference type="EMBL" id="KAK3684920.1"/>
    </source>
</evidence>
<dbReference type="SUPFAM" id="SSF56091">
    <property type="entry name" value="DNA ligase/mRNA capping enzyme, catalytic domain"/>
    <property type="match status" value="1"/>
</dbReference>
<dbReference type="EMBL" id="JAULSO010000003">
    <property type="protein sequence ID" value="KAK3684920.1"/>
    <property type="molecule type" value="Genomic_DNA"/>
</dbReference>
<dbReference type="Proteomes" id="UP001270362">
    <property type="component" value="Unassembled WGS sequence"/>
</dbReference>
<gene>
    <name evidence="1" type="ORF">B0T22DRAFT_203095</name>
</gene>
<sequence length="116" mass="13001">MLKVQDDLVVAGRFLALQRTKRTVTGGASLKEYLKPTLGVKVGRQPWIKGRSVKHCLTMSHGRMSVEDKIDGGYCQIHIDLSKGHDCIQIFSKSGKDSTQDRAALHRSKKYWSSTK</sequence>
<keyword evidence="2" id="KW-1185">Reference proteome</keyword>
<dbReference type="AlphaFoldDB" id="A0AAE1C9X6"/>
<proteinExistence type="predicted"/>